<dbReference type="PATRIC" id="fig|121290.4.peg.1"/>
<reference evidence="3 4" key="1">
    <citation type="submission" date="2015-10" db="EMBL/GenBank/DDBJ databases">
        <title>Transcriptomic analysis of a linuron degrading triple-species bacterial consortium.</title>
        <authorList>
            <person name="Albers P."/>
        </authorList>
    </citation>
    <scope>NUCLEOTIDE SEQUENCE [LARGE SCALE GENOMIC DNA]</scope>
    <source>
        <strain evidence="3 4">WDL6</strain>
    </source>
</reference>
<keyword evidence="4" id="KW-1185">Reference proteome</keyword>
<accession>A0A125NU42</accession>
<evidence type="ECO:0000259" key="2">
    <source>
        <dbReference type="Pfam" id="PF20061"/>
    </source>
</evidence>
<dbReference type="AlphaFoldDB" id="A0A125NU42"/>
<protein>
    <recommendedName>
        <fullName evidence="2">DUF6460 domain-containing protein</fullName>
    </recommendedName>
</protein>
<dbReference type="Proteomes" id="UP000059074">
    <property type="component" value="Unassembled WGS sequence"/>
</dbReference>
<proteinExistence type="predicted"/>
<comment type="caution">
    <text evidence="3">The sequence shown here is derived from an EMBL/GenBank/DDBJ whole genome shotgun (WGS) entry which is preliminary data.</text>
</comment>
<evidence type="ECO:0000313" key="4">
    <source>
        <dbReference type="Proteomes" id="UP000059074"/>
    </source>
</evidence>
<keyword evidence="1" id="KW-1133">Transmembrane helix</keyword>
<feature type="transmembrane region" description="Helical" evidence="1">
    <location>
        <begin position="54"/>
        <end position="78"/>
    </location>
</feature>
<organism evidence="3 4">
    <name type="scientific">Hyphomicrobium sulfonivorans</name>
    <dbReference type="NCBI Taxonomy" id="121290"/>
    <lineage>
        <taxon>Bacteria</taxon>
        <taxon>Pseudomonadati</taxon>
        <taxon>Pseudomonadota</taxon>
        <taxon>Alphaproteobacteria</taxon>
        <taxon>Hyphomicrobiales</taxon>
        <taxon>Hyphomicrobiaceae</taxon>
        <taxon>Hyphomicrobium</taxon>
    </lineage>
</organism>
<dbReference type="RefSeq" id="WP_068463344.1">
    <property type="nucleotide sequence ID" value="NZ_JAEFBX010000002.1"/>
</dbReference>
<dbReference type="OrthoDB" id="8480887at2"/>
<evidence type="ECO:0000256" key="1">
    <source>
        <dbReference type="SAM" id="Phobius"/>
    </source>
</evidence>
<evidence type="ECO:0000313" key="3">
    <source>
        <dbReference type="EMBL" id="KWT65475.1"/>
    </source>
</evidence>
<gene>
    <name evidence="3" type="ORF">APY04_2713</name>
</gene>
<dbReference type="EMBL" id="LMTR01000078">
    <property type="protein sequence ID" value="KWT65475.1"/>
    <property type="molecule type" value="Genomic_DNA"/>
</dbReference>
<dbReference type="InterPro" id="IPR045594">
    <property type="entry name" value="DUF6460"/>
</dbReference>
<feature type="domain" description="DUF6460" evidence="2">
    <location>
        <begin position="50"/>
        <end position="83"/>
    </location>
</feature>
<dbReference type="STRING" id="121290.APY04_2713"/>
<name>A0A125NU42_HYPSL</name>
<dbReference type="Pfam" id="PF20061">
    <property type="entry name" value="DUF6460"/>
    <property type="match status" value="1"/>
</dbReference>
<keyword evidence="1" id="KW-0812">Transmembrane</keyword>
<feature type="transmembrane region" description="Helical" evidence="1">
    <location>
        <begin position="12"/>
        <end position="34"/>
    </location>
</feature>
<sequence>MDRETFLGGSVAGVIIRLVLLSVVVGVILSALGITPDNIFERINVLLQRIYDLGFGALDSLLGYFILGAIVVVPIWFISRLLKTAGKSDGTPRDGGQA</sequence>
<keyword evidence="1" id="KW-0472">Membrane</keyword>